<dbReference type="HOGENOM" id="CLU_1360207_0_0_1"/>
<name>N1JFC6_BLUG1</name>
<organism evidence="1 2">
    <name type="scientific">Blumeria graminis f. sp. hordei (strain DH14)</name>
    <name type="common">Barley powdery mildew</name>
    <name type="synonym">Oidium monilioides f. sp. hordei</name>
    <dbReference type="NCBI Taxonomy" id="546991"/>
    <lineage>
        <taxon>Eukaryota</taxon>
        <taxon>Fungi</taxon>
        <taxon>Dikarya</taxon>
        <taxon>Ascomycota</taxon>
        <taxon>Pezizomycotina</taxon>
        <taxon>Leotiomycetes</taxon>
        <taxon>Erysiphales</taxon>
        <taxon>Erysiphaceae</taxon>
        <taxon>Blumeria</taxon>
        <taxon>Blumeria hordei</taxon>
    </lineage>
</organism>
<evidence type="ECO:0000313" key="2">
    <source>
        <dbReference type="Proteomes" id="UP000015441"/>
    </source>
</evidence>
<evidence type="ECO:0000313" key="1">
    <source>
        <dbReference type="EMBL" id="CCU81554.1"/>
    </source>
</evidence>
<dbReference type="EMBL" id="CAUH01005170">
    <property type="protein sequence ID" value="CCU81554.1"/>
    <property type="molecule type" value="Genomic_DNA"/>
</dbReference>
<proteinExistence type="predicted"/>
<dbReference type="Proteomes" id="UP000015441">
    <property type="component" value="Unassembled WGS sequence"/>
</dbReference>
<dbReference type="InParanoid" id="N1JFC6"/>
<gene>
    <name evidence="1" type="ORF">BGHDH14_bgh03595</name>
</gene>
<accession>N1JFC6</accession>
<keyword evidence="2" id="KW-1185">Reference proteome</keyword>
<sequence>MDEMILASEKVLKKSLEKPVRKLAPPSAQKMGGRPTYASIVTPPATKLALFYKEKLHIEGAYAVRQLRSNDTSVCVVGLPKKYCLEDGAARGALRSEGGLSYSNFRSPIEDIYKDRTRGLIVVCLPTEVLQYEAVKNGIVFNSMQRGGMSEMRVKQVQFAEGSQERAWKLAQTNPGHSITTYSGTIGVETTDICIYFRNAR</sequence>
<comment type="caution">
    <text evidence="1">The sequence shown here is derived from an EMBL/GenBank/DDBJ whole genome shotgun (WGS) entry which is preliminary data.</text>
</comment>
<protein>
    <submittedName>
        <fullName evidence="1">Uncharacterized protein</fullName>
    </submittedName>
</protein>
<reference evidence="1 2" key="1">
    <citation type="journal article" date="2010" name="Science">
        <title>Genome expansion and gene loss in powdery mildew fungi reveal tradeoffs in extreme parasitism.</title>
        <authorList>
            <person name="Spanu P.D."/>
            <person name="Abbott J.C."/>
            <person name="Amselem J."/>
            <person name="Burgis T.A."/>
            <person name="Soanes D.M."/>
            <person name="Stueber K."/>
            <person name="Ver Loren van Themaat E."/>
            <person name="Brown J.K.M."/>
            <person name="Butcher S.A."/>
            <person name="Gurr S.J."/>
            <person name="Lebrun M.-H."/>
            <person name="Ridout C.J."/>
            <person name="Schulze-Lefert P."/>
            <person name="Talbot N.J."/>
            <person name="Ahmadinejad N."/>
            <person name="Ametz C."/>
            <person name="Barton G.R."/>
            <person name="Benjdia M."/>
            <person name="Bidzinski P."/>
            <person name="Bindschedler L.V."/>
            <person name="Both M."/>
            <person name="Brewer M.T."/>
            <person name="Cadle-Davidson L."/>
            <person name="Cadle-Davidson M.M."/>
            <person name="Collemare J."/>
            <person name="Cramer R."/>
            <person name="Frenkel O."/>
            <person name="Godfrey D."/>
            <person name="Harriman J."/>
            <person name="Hoede C."/>
            <person name="King B.C."/>
            <person name="Klages S."/>
            <person name="Kleemann J."/>
            <person name="Knoll D."/>
            <person name="Koti P.S."/>
            <person name="Kreplak J."/>
            <person name="Lopez-Ruiz F.J."/>
            <person name="Lu X."/>
            <person name="Maekawa T."/>
            <person name="Mahanil S."/>
            <person name="Micali C."/>
            <person name="Milgroom M.G."/>
            <person name="Montana G."/>
            <person name="Noir S."/>
            <person name="O'Connell R.J."/>
            <person name="Oberhaensli S."/>
            <person name="Parlange F."/>
            <person name="Pedersen C."/>
            <person name="Quesneville H."/>
            <person name="Reinhardt R."/>
            <person name="Rott M."/>
            <person name="Sacristan S."/>
            <person name="Schmidt S.M."/>
            <person name="Schoen M."/>
            <person name="Skamnioti P."/>
            <person name="Sommer H."/>
            <person name="Stephens A."/>
            <person name="Takahara H."/>
            <person name="Thordal-Christensen H."/>
            <person name="Vigouroux M."/>
            <person name="Wessling R."/>
            <person name="Wicker T."/>
            <person name="Panstruga R."/>
        </authorList>
    </citation>
    <scope>NUCLEOTIDE SEQUENCE [LARGE SCALE GENOMIC DNA]</scope>
    <source>
        <strain evidence="1">DH14</strain>
    </source>
</reference>
<dbReference type="AlphaFoldDB" id="N1JFC6"/>
<dbReference type="OrthoDB" id="4509841at2759"/>